<accession>A0ABT7DXU4</accession>
<evidence type="ECO:0000313" key="2">
    <source>
        <dbReference type="Proteomes" id="UP001172778"/>
    </source>
</evidence>
<dbReference type="InterPro" id="IPR014917">
    <property type="entry name" value="DUF1800"/>
</dbReference>
<organism evidence="1 2">
    <name type="scientific">Parachitinimonas caeni</name>
    <dbReference type="NCBI Taxonomy" id="3031301"/>
    <lineage>
        <taxon>Bacteria</taxon>
        <taxon>Pseudomonadati</taxon>
        <taxon>Pseudomonadota</taxon>
        <taxon>Betaproteobacteria</taxon>
        <taxon>Neisseriales</taxon>
        <taxon>Chitinibacteraceae</taxon>
        <taxon>Parachitinimonas</taxon>
    </lineage>
</organism>
<name>A0ABT7DXU4_9NEIS</name>
<dbReference type="Pfam" id="PF08811">
    <property type="entry name" value="DUF1800"/>
    <property type="match status" value="1"/>
</dbReference>
<gene>
    <name evidence="1" type="ORF">PZA18_12650</name>
</gene>
<evidence type="ECO:0000313" key="1">
    <source>
        <dbReference type="EMBL" id="MDK2124896.1"/>
    </source>
</evidence>
<dbReference type="EMBL" id="JARRAF010000013">
    <property type="protein sequence ID" value="MDK2124896.1"/>
    <property type="molecule type" value="Genomic_DNA"/>
</dbReference>
<comment type="caution">
    <text evidence="1">The sequence shown here is derived from an EMBL/GenBank/DDBJ whole genome shotgun (WGS) entry which is preliminary data.</text>
</comment>
<keyword evidence="2" id="KW-1185">Reference proteome</keyword>
<sequence>MRFVLYGLLLFARIGFAAPLGEEGARHLLNRSGFGASPQEVTMFARLERAMAVDQLLAQAQSVAMTPPPGWVNEPLSRRGEAMTEEEKVMRLEEQKQRGFELRGWWLAEMASTASPLTERMTLFWHNHFTSSMQKVKHGQLMYRQNLLLRQHALGSFSDLLHGAAKDPAMLIYLDGVRNLKGEPNENFSREVMELFTLGEGRYTENDIREAARAFTGWGVDRDSGEFRFRRNQHDDGSKTILGQTGNFDGDDVLDLLLGRPETADFITRKLWREFVSPVADEREVRRLATVFRSNRYQIKPLLQGLFMSEAFWAGANRGSLVKSPIELTVGTLRTFELRPPDWRPVIQVNRAMGQDLFNPPNVKGWPGGDAWINSQTLLLRKQTLLRPFVGPPMRGDAEADSRRFENRRARMELHLSRWLDQLGNDMVRATRLLLPLPADSLPVGTASDRISALLQHPYYQLK</sequence>
<dbReference type="RefSeq" id="WP_284101208.1">
    <property type="nucleotide sequence ID" value="NZ_JARRAF010000013.1"/>
</dbReference>
<reference evidence="1" key="1">
    <citation type="submission" date="2023-03" db="EMBL/GenBank/DDBJ databases">
        <title>Chitinimonas shenzhenensis gen. nov., sp. nov., a novel member of family Burkholderiaceae isolated from activated sludge collected in Shen Zhen, China.</title>
        <authorList>
            <person name="Wang X."/>
        </authorList>
    </citation>
    <scope>NUCLEOTIDE SEQUENCE</scope>
    <source>
        <strain evidence="1">DQS-5</strain>
    </source>
</reference>
<dbReference type="Proteomes" id="UP001172778">
    <property type="component" value="Unassembled WGS sequence"/>
</dbReference>
<protein>
    <submittedName>
        <fullName evidence="1">DUF1800 domain-containing protein</fullName>
    </submittedName>
</protein>
<proteinExistence type="predicted"/>